<dbReference type="Proteomes" id="UP000013049">
    <property type="component" value="Unassembled WGS sequence"/>
</dbReference>
<dbReference type="EMBL" id="APPC01000001">
    <property type="protein sequence ID" value="ENU94317.1"/>
    <property type="molecule type" value="Genomic_DNA"/>
</dbReference>
<proteinExistence type="predicted"/>
<gene>
    <name evidence="1" type="ORF">F971_00216</name>
</gene>
<name>N8WGE0_9GAMM</name>
<reference evidence="1 2" key="1">
    <citation type="submission" date="2013-02" db="EMBL/GenBank/DDBJ databases">
        <title>The Genome Sequence of Acinetobacter sp. NIPH 758.</title>
        <authorList>
            <consortium name="The Broad Institute Genome Sequencing Platform"/>
            <consortium name="The Broad Institute Genome Sequencing Center for Infectious Disease"/>
            <person name="Cerqueira G."/>
            <person name="Feldgarden M."/>
            <person name="Courvalin P."/>
            <person name="Perichon B."/>
            <person name="Grillot-Courvalin C."/>
            <person name="Clermont D."/>
            <person name="Rocha E."/>
            <person name="Yoon E.-J."/>
            <person name="Nemec A."/>
            <person name="Walker B."/>
            <person name="Young S.K."/>
            <person name="Zeng Q."/>
            <person name="Gargeya S."/>
            <person name="Fitzgerald M."/>
            <person name="Haas B."/>
            <person name="Abouelleil A."/>
            <person name="Alvarado L."/>
            <person name="Arachchi H.M."/>
            <person name="Berlin A.M."/>
            <person name="Chapman S.B."/>
            <person name="Dewar J."/>
            <person name="Goldberg J."/>
            <person name="Griggs A."/>
            <person name="Gujja S."/>
            <person name="Hansen M."/>
            <person name="Howarth C."/>
            <person name="Imamovic A."/>
            <person name="Larimer J."/>
            <person name="McCowan C."/>
            <person name="Murphy C."/>
            <person name="Neiman D."/>
            <person name="Pearson M."/>
            <person name="Priest M."/>
            <person name="Roberts A."/>
            <person name="Saif S."/>
            <person name="Shea T."/>
            <person name="Sisk P."/>
            <person name="Sykes S."/>
            <person name="Wortman J."/>
            <person name="Nusbaum C."/>
            <person name="Birren B."/>
        </authorList>
    </citation>
    <scope>NUCLEOTIDE SEQUENCE [LARGE SCALE GENOMIC DNA]</scope>
    <source>
        <strain evidence="1 2">NIPH 758</strain>
    </source>
</reference>
<sequence>MFVLCMVQQGKRNLDSITQRDRYCGTGSFFYDSK</sequence>
<comment type="caution">
    <text evidence="1">The sequence shown here is derived from an EMBL/GenBank/DDBJ whole genome shotgun (WGS) entry which is preliminary data.</text>
</comment>
<dbReference type="AlphaFoldDB" id="N8WGE0"/>
<evidence type="ECO:0000313" key="2">
    <source>
        <dbReference type="Proteomes" id="UP000013049"/>
    </source>
</evidence>
<organism evidence="1 2">
    <name type="scientific">Acinetobacter vivianii</name>
    <dbReference type="NCBI Taxonomy" id="1776742"/>
    <lineage>
        <taxon>Bacteria</taxon>
        <taxon>Pseudomonadati</taxon>
        <taxon>Pseudomonadota</taxon>
        <taxon>Gammaproteobacteria</taxon>
        <taxon>Moraxellales</taxon>
        <taxon>Moraxellaceae</taxon>
        <taxon>Acinetobacter</taxon>
    </lineage>
</organism>
<accession>N8WGE0</accession>
<dbReference type="HOGENOM" id="CLU_3371527_0_0_6"/>
<protein>
    <submittedName>
        <fullName evidence="1">Uncharacterized protein</fullName>
    </submittedName>
</protein>
<evidence type="ECO:0000313" key="1">
    <source>
        <dbReference type="EMBL" id="ENU94317.1"/>
    </source>
</evidence>